<protein>
    <submittedName>
        <fullName evidence="2">7038_t:CDS:1</fullName>
    </submittedName>
</protein>
<keyword evidence="3" id="KW-1185">Reference proteome</keyword>
<feature type="non-terminal residue" evidence="2">
    <location>
        <position position="1"/>
    </location>
</feature>
<evidence type="ECO:0000313" key="2">
    <source>
        <dbReference type="EMBL" id="CAG8810333.1"/>
    </source>
</evidence>
<feature type="compositionally biased region" description="Basic and acidic residues" evidence="1">
    <location>
        <begin position="18"/>
        <end position="34"/>
    </location>
</feature>
<sequence length="53" mass="5896">SNDSNNQTSSAETNSSEISKDEYESSDNKQEESKGFLVIKNSDEKPILEINNT</sequence>
<evidence type="ECO:0000313" key="3">
    <source>
        <dbReference type="Proteomes" id="UP000789396"/>
    </source>
</evidence>
<name>A0A9N9K3N7_9GLOM</name>
<accession>A0A9N9K3N7</accession>
<dbReference type="AlphaFoldDB" id="A0A9N9K3N7"/>
<comment type="caution">
    <text evidence="2">The sequence shown here is derived from an EMBL/GenBank/DDBJ whole genome shotgun (WGS) entry which is preliminary data.</text>
</comment>
<feature type="compositionally biased region" description="Polar residues" evidence="1">
    <location>
        <begin position="1"/>
        <end position="17"/>
    </location>
</feature>
<proteinExistence type="predicted"/>
<dbReference type="OrthoDB" id="2464885at2759"/>
<reference evidence="2" key="1">
    <citation type="submission" date="2021-06" db="EMBL/GenBank/DDBJ databases">
        <authorList>
            <person name="Kallberg Y."/>
            <person name="Tangrot J."/>
            <person name="Rosling A."/>
        </authorList>
    </citation>
    <scope>NUCLEOTIDE SEQUENCE</scope>
    <source>
        <strain evidence="2">IN212</strain>
    </source>
</reference>
<dbReference type="Proteomes" id="UP000789396">
    <property type="component" value="Unassembled WGS sequence"/>
</dbReference>
<gene>
    <name evidence="2" type="ORF">RFULGI_LOCUS18679</name>
</gene>
<dbReference type="EMBL" id="CAJVPZ010083947">
    <property type="protein sequence ID" value="CAG8810333.1"/>
    <property type="molecule type" value="Genomic_DNA"/>
</dbReference>
<evidence type="ECO:0000256" key="1">
    <source>
        <dbReference type="SAM" id="MobiDB-lite"/>
    </source>
</evidence>
<organism evidence="2 3">
    <name type="scientific">Racocetra fulgida</name>
    <dbReference type="NCBI Taxonomy" id="60492"/>
    <lineage>
        <taxon>Eukaryota</taxon>
        <taxon>Fungi</taxon>
        <taxon>Fungi incertae sedis</taxon>
        <taxon>Mucoromycota</taxon>
        <taxon>Glomeromycotina</taxon>
        <taxon>Glomeromycetes</taxon>
        <taxon>Diversisporales</taxon>
        <taxon>Gigasporaceae</taxon>
        <taxon>Racocetra</taxon>
    </lineage>
</organism>
<feature type="region of interest" description="Disordered" evidence="1">
    <location>
        <begin position="1"/>
        <end position="53"/>
    </location>
</feature>